<reference evidence="1 2" key="1">
    <citation type="submission" date="2021-07" db="EMBL/GenBank/DDBJ databases">
        <title>Novel Helicobacter sp. Isolated from a cat.</title>
        <authorList>
            <person name="Rimbara E."/>
            <person name="Suzuki M."/>
        </authorList>
    </citation>
    <scope>NUCLEOTIDE SEQUENCE [LARGE SCALE GENOMIC DNA]</scope>
    <source>
        <strain evidence="2">NHP19-012</strain>
    </source>
</reference>
<evidence type="ECO:0000313" key="1">
    <source>
        <dbReference type="EMBL" id="BCZ19243.1"/>
    </source>
</evidence>
<gene>
    <name evidence="1" type="ORF">NHP190012_08850</name>
</gene>
<accession>A0ABN6IAV5</accession>
<organism evidence="1 2">
    <name type="scientific">Helicobacter gastrofelis</name>
    <dbReference type="NCBI Taxonomy" id="2849642"/>
    <lineage>
        <taxon>Bacteria</taxon>
        <taxon>Pseudomonadati</taxon>
        <taxon>Campylobacterota</taxon>
        <taxon>Epsilonproteobacteria</taxon>
        <taxon>Campylobacterales</taxon>
        <taxon>Helicobacteraceae</taxon>
        <taxon>Helicobacter</taxon>
    </lineage>
</organism>
<proteinExistence type="predicted"/>
<dbReference type="Proteomes" id="UP000826146">
    <property type="component" value="Chromosome"/>
</dbReference>
<protein>
    <recommendedName>
        <fullName evidence="3">ADP-heptose:LPS heptosyltransferase</fullName>
    </recommendedName>
</protein>
<dbReference type="SUPFAM" id="SSF53756">
    <property type="entry name" value="UDP-Glycosyltransferase/glycogen phosphorylase"/>
    <property type="match status" value="1"/>
</dbReference>
<dbReference type="Gene3D" id="3.40.50.2000">
    <property type="entry name" value="Glycogen Phosphorylase B"/>
    <property type="match status" value="2"/>
</dbReference>
<dbReference type="EMBL" id="AP024819">
    <property type="protein sequence ID" value="BCZ19243.1"/>
    <property type="molecule type" value="Genomic_DNA"/>
</dbReference>
<evidence type="ECO:0008006" key="3">
    <source>
        <dbReference type="Google" id="ProtNLM"/>
    </source>
</evidence>
<sequence length="313" mass="35790">MVAIKALYPSCKLVVYTNTIGKELYAGYDFIDTLVDMDTLSKEAIQASINSWHFDYFILTQANRWRCKLVNATNAKVVLSLLSLGSIFKPRFRTLFISRNFSPTAQYARMLRLVREIDPKYFDSHFKGIDFTATRLKTLAKHKEKIDAFLAPYGAFSKLVCLNPFSRTCTHNLSLQGWLKLTQKLASLYPQILFILPTYQGNPTPLDFTPTQPNVVVFSNDRDLFNMVELISRLWLLISPSTGNAHIANNLKIPLLGLFSKRDRVLWRGENMDLDKLITLKKSQAKMSEAQEEGVIAQVVLMFKSIFERSNTQ</sequence>
<name>A0ABN6IAV5_9HELI</name>
<evidence type="ECO:0000313" key="2">
    <source>
        <dbReference type="Proteomes" id="UP000826146"/>
    </source>
</evidence>
<dbReference type="InterPro" id="IPR051199">
    <property type="entry name" value="LPS_LOS_Heptosyltrfase"/>
</dbReference>
<keyword evidence="2" id="KW-1185">Reference proteome</keyword>
<dbReference type="PANTHER" id="PTHR30160:SF15">
    <property type="entry name" value="GLYCOSYLTRANSFERASE HI_0523-RELATED"/>
    <property type="match status" value="1"/>
</dbReference>
<dbReference type="PANTHER" id="PTHR30160">
    <property type="entry name" value="TETRAACYLDISACCHARIDE 4'-KINASE-RELATED"/>
    <property type="match status" value="1"/>
</dbReference>